<protein>
    <submittedName>
        <fullName evidence="2">Uncharacterized protein</fullName>
    </submittedName>
</protein>
<feature type="region of interest" description="Disordered" evidence="1">
    <location>
        <begin position="21"/>
        <end position="56"/>
    </location>
</feature>
<sequence>MPCSTPEEALLPLYPPLALRPQAPESAPAPTVLRAAPSAPSSSKPQPQSASTRPPVRTLSYAMVAGERTNYAPEKKRTGAAINCFCSGELPYAAMIGDCYVWVDSLQIQ</sequence>
<evidence type="ECO:0000313" key="2">
    <source>
        <dbReference type="EMBL" id="JAD35845.1"/>
    </source>
</evidence>
<evidence type="ECO:0000256" key="1">
    <source>
        <dbReference type="SAM" id="MobiDB-lite"/>
    </source>
</evidence>
<feature type="compositionally biased region" description="Low complexity" evidence="1">
    <location>
        <begin position="35"/>
        <end position="51"/>
    </location>
</feature>
<reference evidence="2" key="1">
    <citation type="submission" date="2014-09" db="EMBL/GenBank/DDBJ databases">
        <authorList>
            <person name="Magalhaes I.L.F."/>
            <person name="Oliveira U."/>
            <person name="Santos F.R."/>
            <person name="Vidigal T.H.D.A."/>
            <person name="Brescovit A.D."/>
            <person name="Santos A.J."/>
        </authorList>
    </citation>
    <scope>NUCLEOTIDE SEQUENCE</scope>
    <source>
        <tissue evidence="2">Shoot tissue taken approximately 20 cm above the soil surface</tissue>
    </source>
</reference>
<accession>A0A0A8ZGH8</accession>
<dbReference type="EMBL" id="GBRH01262050">
    <property type="protein sequence ID" value="JAD35845.1"/>
    <property type="molecule type" value="Transcribed_RNA"/>
</dbReference>
<reference evidence="2" key="2">
    <citation type="journal article" date="2015" name="Data Brief">
        <title>Shoot transcriptome of the giant reed, Arundo donax.</title>
        <authorList>
            <person name="Barrero R.A."/>
            <person name="Guerrero F.D."/>
            <person name="Moolhuijzen P."/>
            <person name="Goolsby J.A."/>
            <person name="Tidwell J."/>
            <person name="Bellgard S.E."/>
            <person name="Bellgard M.I."/>
        </authorList>
    </citation>
    <scope>NUCLEOTIDE SEQUENCE</scope>
    <source>
        <tissue evidence="2">Shoot tissue taken approximately 20 cm above the soil surface</tissue>
    </source>
</reference>
<dbReference type="AlphaFoldDB" id="A0A0A8ZGH8"/>
<proteinExistence type="predicted"/>
<organism evidence="2">
    <name type="scientific">Arundo donax</name>
    <name type="common">Giant reed</name>
    <name type="synonym">Donax arundinaceus</name>
    <dbReference type="NCBI Taxonomy" id="35708"/>
    <lineage>
        <taxon>Eukaryota</taxon>
        <taxon>Viridiplantae</taxon>
        <taxon>Streptophyta</taxon>
        <taxon>Embryophyta</taxon>
        <taxon>Tracheophyta</taxon>
        <taxon>Spermatophyta</taxon>
        <taxon>Magnoliopsida</taxon>
        <taxon>Liliopsida</taxon>
        <taxon>Poales</taxon>
        <taxon>Poaceae</taxon>
        <taxon>PACMAD clade</taxon>
        <taxon>Arundinoideae</taxon>
        <taxon>Arundineae</taxon>
        <taxon>Arundo</taxon>
    </lineage>
</organism>
<name>A0A0A8ZGH8_ARUDO</name>